<dbReference type="EMBL" id="UINC01050115">
    <property type="protein sequence ID" value="SVB62698.1"/>
    <property type="molecule type" value="Genomic_DNA"/>
</dbReference>
<reference evidence="1" key="1">
    <citation type="submission" date="2018-05" db="EMBL/GenBank/DDBJ databases">
        <authorList>
            <person name="Lanie J.A."/>
            <person name="Ng W.-L."/>
            <person name="Kazmierczak K.M."/>
            <person name="Andrzejewski T.M."/>
            <person name="Davidsen T.M."/>
            <person name="Wayne K.J."/>
            <person name="Tettelin H."/>
            <person name="Glass J.I."/>
            <person name="Rusch D."/>
            <person name="Podicherti R."/>
            <person name="Tsui H.-C.T."/>
            <person name="Winkler M.E."/>
        </authorList>
    </citation>
    <scope>NUCLEOTIDE SEQUENCE</scope>
</reference>
<dbReference type="InterPro" id="IPR024364">
    <property type="entry name" value="Baseplate_phage_T4-like"/>
</dbReference>
<gene>
    <name evidence="1" type="ORF">METZ01_LOCUS215552</name>
</gene>
<feature type="non-terminal residue" evidence="1">
    <location>
        <position position="53"/>
    </location>
</feature>
<evidence type="ECO:0000313" key="1">
    <source>
        <dbReference type="EMBL" id="SVB62698.1"/>
    </source>
</evidence>
<proteinExistence type="predicted"/>
<dbReference type="Pfam" id="PF12322">
    <property type="entry name" value="T4_baseplate"/>
    <property type="match status" value="1"/>
</dbReference>
<protein>
    <submittedName>
        <fullName evidence="1">Uncharacterized protein</fullName>
    </submittedName>
</protein>
<name>A0A382FHX8_9ZZZZ</name>
<dbReference type="AlphaFoldDB" id="A0A382FHX8"/>
<accession>A0A382FHX8</accession>
<sequence length="53" mass="5794">MALPKVATPTYELTIPSTGQKIKYRPFLVKEEKVLMMAAQAGSEAITKAVKDV</sequence>
<organism evidence="1">
    <name type="scientific">marine metagenome</name>
    <dbReference type="NCBI Taxonomy" id="408172"/>
    <lineage>
        <taxon>unclassified sequences</taxon>
        <taxon>metagenomes</taxon>
        <taxon>ecological metagenomes</taxon>
    </lineage>
</organism>